<dbReference type="AlphaFoldDB" id="A0A5B6X0F0"/>
<keyword evidence="3" id="KW-1185">Reference proteome</keyword>
<evidence type="ECO:0000313" key="3">
    <source>
        <dbReference type="Proteomes" id="UP000325315"/>
    </source>
</evidence>
<dbReference type="PROSITE" id="PS50878">
    <property type="entry name" value="RT_POL"/>
    <property type="match status" value="1"/>
</dbReference>
<name>A0A5B6X0F0_9ROSI</name>
<dbReference type="InterPro" id="IPR000477">
    <property type="entry name" value="RT_dom"/>
</dbReference>
<dbReference type="PANTHER" id="PTHR46890">
    <property type="entry name" value="NON-LTR RETROLELEMENT REVERSE TRANSCRIPTASE-LIKE PROTEIN-RELATED"/>
    <property type="match status" value="1"/>
</dbReference>
<accession>A0A5B6X0F0</accession>
<keyword evidence="2" id="KW-0808">Transferase</keyword>
<dbReference type="Pfam" id="PF00078">
    <property type="entry name" value="RVT_1"/>
    <property type="match status" value="1"/>
</dbReference>
<protein>
    <submittedName>
        <fullName evidence="2">Reverse transcriptase</fullName>
    </submittedName>
</protein>
<keyword evidence="2" id="KW-0695">RNA-directed DNA polymerase</keyword>
<sequence>MEVKLDMIKAYDRVEWHFTAEIMKRMGFEPRWVESLMECVSIVSYSVVFNGHIGENFHPTRGLRQGDPLSSFLFLIRGEGLSSLMSLAM</sequence>
<proteinExistence type="predicted"/>
<dbReference type="InterPro" id="IPR043502">
    <property type="entry name" value="DNA/RNA_pol_sf"/>
</dbReference>
<evidence type="ECO:0000259" key="1">
    <source>
        <dbReference type="PROSITE" id="PS50878"/>
    </source>
</evidence>
<dbReference type="InterPro" id="IPR052343">
    <property type="entry name" value="Retrotransposon-Effector_Assoc"/>
</dbReference>
<evidence type="ECO:0000313" key="2">
    <source>
        <dbReference type="EMBL" id="KAA3486764.1"/>
    </source>
</evidence>
<dbReference type="SUPFAM" id="SSF56672">
    <property type="entry name" value="DNA/RNA polymerases"/>
    <property type="match status" value="1"/>
</dbReference>
<feature type="domain" description="Reverse transcriptase" evidence="1">
    <location>
        <begin position="1"/>
        <end position="89"/>
    </location>
</feature>
<keyword evidence="2" id="KW-0548">Nucleotidyltransferase</keyword>
<comment type="caution">
    <text evidence="2">The sequence shown here is derived from an EMBL/GenBank/DDBJ whole genome shotgun (WGS) entry which is preliminary data.</text>
</comment>
<dbReference type="Proteomes" id="UP000325315">
    <property type="component" value="Unassembled WGS sequence"/>
</dbReference>
<dbReference type="OrthoDB" id="1932527at2759"/>
<dbReference type="EMBL" id="SMMG02000001">
    <property type="protein sequence ID" value="KAA3486764.1"/>
    <property type="molecule type" value="Genomic_DNA"/>
</dbReference>
<dbReference type="GO" id="GO:0003964">
    <property type="term" value="F:RNA-directed DNA polymerase activity"/>
    <property type="evidence" value="ECO:0007669"/>
    <property type="project" value="UniProtKB-KW"/>
</dbReference>
<dbReference type="PANTHER" id="PTHR46890:SF48">
    <property type="entry name" value="RNA-DIRECTED DNA POLYMERASE"/>
    <property type="match status" value="1"/>
</dbReference>
<organism evidence="2 3">
    <name type="scientific">Gossypium australe</name>
    <dbReference type="NCBI Taxonomy" id="47621"/>
    <lineage>
        <taxon>Eukaryota</taxon>
        <taxon>Viridiplantae</taxon>
        <taxon>Streptophyta</taxon>
        <taxon>Embryophyta</taxon>
        <taxon>Tracheophyta</taxon>
        <taxon>Spermatophyta</taxon>
        <taxon>Magnoliopsida</taxon>
        <taxon>eudicotyledons</taxon>
        <taxon>Gunneridae</taxon>
        <taxon>Pentapetalae</taxon>
        <taxon>rosids</taxon>
        <taxon>malvids</taxon>
        <taxon>Malvales</taxon>
        <taxon>Malvaceae</taxon>
        <taxon>Malvoideae</taxon>
        <taxon>Gossypium</taxon>
    </lineage>
</organism>
<reference evidence="3" key="1">
    <citation type="journal article" date="2019" name="Plant Biotechnol. J.">
        <title>Genome sequencing of the Australian wild diploid species Gossypium australe highlights disease resistance and delayed gland morphogenesis.</title>
        <authorList>
            <person name="Cai Y."/>
            <person name="Cai X."/>
            <person name="Wang Q."/>
            <person name="Wang P."/>
            <person name="Zhang Y."/>
            <person name="Cai C."/>
            <person name="Xu Y."/>
            <person name="Wang K."/>
            <person name="Zhou Z."/>
            <person name="Wang C."/>
            <person name="Geng S."/>
            <person name="Li B."/>
            <person name="Dong Q."/>
            <person name="Hou Y."/>
            <person name="Wang H."/>
            <person name="Ai P."/>
            <person name="Liu Z."/>
            <person name="Yi F."/>
            <person name="Sun M."/>
            <person name="An G."/>
            <person name="Cheng J."/>
            <person name="Zhang Y."/>
            <person name="Shi Q."/>
            <person name="Xie Y."/>
            <person name="Shi X."/>
            <person name="Chang Y."/>
            <person name="Huang F."/>
            <person name="Chen Y."/>
            <person name="Hong S."/>
            <person name="Mi L."/>
            <person name="Sun Q."/>
            <person name="Zhang L."/>
            <person name="Zhou B."/>
            <person name="Peng R."/>
            <person name="Zhang X."/>
            <person name="Liu F."/>
        </authorList>
    </citation>
    <scope>NUCLEOTIDE SEQUENCE [LARGE SCALE GENOMIC DNA]</scope>
    <source>
        <strain evidence="3">cv. PA1801</strain>
    </source>
</reference>
<gene>
    <name evidence="2" type="ORF">EPI10_030640</name>
</gene>